<dbReference type="InterPro" id="IPR043128">
    <property type="entry name" value="Rev_trsase/Diguanyl_cyclase"/>
</dbReference>
<dbReference type="CDD" id="cd01949">
    <property type="entry name" value="GGDEF"/>
    <property type="match status" value="1"/>
</dbReference>
<reference evidence="3 4" key="2">
    <citation type="journal article" date="2011" name="J. Bacteriol.">
        <title>Genomes of three methylotrophs from a single niche uncover genetic and metabolic divergence of Methylophilaceae.</title>
        <authorList>
            <person name="Lapidus A."/>
            <person name="Clum A."/>
            <person name="Labutti K."/>
            <person name="Kaluzhnaya M.G."/>
            <person name="Lim S."/>
            <person name="Beck D.A."/>
            <person name="Glavina Del Rio T."/>
            <person name="Nolan M."/>
            <person name="Mavromatis K."/>
            <person name="Huntemann M."/>
            <person name="Lucas S."/>
            <person name="Lidstrom M.E."/>
            <person name="Ivanova N."/>
            <person name="Chistoserdova L."/>
        </authorList>
    </citation>
    <scope>NUCLEOTIDE SEQUENCE [LARGE SCALE GENOMIC DNA]</scope>
    <source>
        <strain evidence="3 4">301</strain>
    </source>
</reference>
<dbReference type="eggNOG" id="COG2199">
    <property type="taxonomic scope" value="Bacteria"/>
</dbReference>
<reference evidence="4" key="1">
    <citation type="submission" date="2010-05" db="EMBL/GenBank/DDBJ databases">
        <title>Complete sequence of Methylotenera sp. 301.</title>
        <authorList>
            <person name="Lucas S."/>
            <person name="Copeland A."/>
            <person name="Lapidus A."/>
            <person name="Cheng J.-F."/>
            <person name="Bruce D."/>
            <person name="Goodwin L."/>
            <person name="Pitluck S."/>
            <person name="Clum A."/>
            <person name="Land M."/>
            <person name="Hauser L."/>
            <person name="Kyrpides N."/>
            <person name="Ivanova N."/>
            <person name="Chistoservova L."/>
            <person name="Kalyuzhnaya M."/>
            <person name="Woyke T."/>
        </authorList>
    </citation>
    <scope>NUCLEOTIDE SEQUENCE [LARGE SCALE GENOMIC DNA]</scope>
    <source>
        <strain evidence="4">301</strain>
    </source>
</reference>
<dbReference type="HOGENOM" id="CLU_000445_11_4_4"/>
<dbReference type="EMBL" id="CP002056">
    <property type="protein sequence ID" value="ADI30119.1"/>
    <property type="molecule type" value="Genomic_DNA"/>
</dbReference>
<dbReference type="Proteomes" id="UP000000383">
    <property type="component" value="Chromosome"/>
</dbReference>
<dbReference type="PANTHER" id="PTHR46663">
    <property type="entry name" value="DIGUANYLATE CYCLASE DGCT-RELATED"/>
    <property type="match status" value="1"/>
</dbReference>
<dbReference type="Pfam" id="PF00990">
    <property type="entry name" value="GGDEF"/>
    <property type="match status" value="1"/>
</dbReference>
<dbReference type="NCBIfam" id="TIGR00254">
    <property type="entry name" value="GGDEF"/>
    <property type="match status" value="1"/>
</dbReference>
<feature type="domain" description="GGDEF" evidence="2">
    <location>
        <begin position="147"/>
        <end position="277"/>
    </location>
</feature>
<dbReference type="SMART" id="SM00267">
    <property type="entry name" value="GGDEF"/>
    <property type="match status" value="1"/>
</dbReference>
<dbReference type="PANTHER" id="PTHR46663:SF2">
    <property type="entry name" value="GGDEF DOMAIN-CONTAINING PROTEIN"/>
    <property type="match status" value="1"/>
</dbReference>
<dbReference type="AlphaFoldDB" id="D7DJ84"/>
<protein>
    <submittedName>
        <fullName evidence="3">Diguanylate cyclase</fullName>
    </submittedName>
</protein>
<keyword evidence="1" id="KW-0175">Coiled coil</keyword>
<dbReference type="SUPFAM" id="SSF55073">
    <property type="entry name" value="Nucleotide cyclase"/>
    <property type="match status" value="1"/>
</dbReference>
<dbReference type="FunFam" id="3.30.70.270:FF:000001">
    <property type="entry name" value="Diguanylate cyclase domain protein"/>
    <property type="match status" value="1"/>
</dbReference>
<gene>
    <name evidence="3" type="ordered locus">M301_1741</name>
</gene>
<dbReference type="OrthoDB" id="9813903at2"/>
<proteinExistence type="predicted"/>
<name>D7DJ84_METV0</name>
<feature type="coiled-coil region" evidence="1">
    <location>
        <begin position="54"/>
        <end position="92"/>
    </location>
</feature>
<dbReference type="PROSITE" id="PS50887">
    <property type="entry name" value="GGDEF"/>
    <property type="match status" value="1"/>
</dbReference>
<organism evidence="3 4">
    <name type="scientific">Methylotenera versatilis (strain 301)</name>
    <dbReference type="NCBI Taxonomy" id="666681"/>
    <lineage>
        <taxon>Bacteria</taxon>
        <taxon>Pseudomonadati</taxon>
        <taxon>Pseudomonadota</taxon>
        <taxon>Betaproteobacteria</taxon>
        <taxon>Nitrosomonadales</taxon>
        <taxon>Methylophilaceae</taxon>
        <taxon>Methylotenera</taxon>
    </lineage>
</organism>
<evidence type="ECO:0000313" key="3">
    <source>
        <dbReference type="EMBL" id="ADI30119.1"/>
    </source>
</evidence>
<dbReference type="InterPro" id="IPR052163">
    <property type="entry name" value="DGC-Regulatory_Protein"/>
</dbReference>
<evidence type="ECO:0000313" key="4">
    <source>
        <dbReference type="Proteomes" id="UP000000383"/>
    </source>
</evidence>
<dbReference type="InterPro" id="IPR029787">
    <property type="entry name" value="Nucleotide_cyclase"/>
</dbReference>
<evidence type="ECO:0000256" key="1">
    <source>
        <dbReference type="SAM" id="Coils"/>
    </source>
</evidence>
<dbReference type="STRING" id="666681.M301_1741"/>
<evidence type="ECO:0000259" key="2">
    <source>
        <dbReference type="PROSITE" id="PS50887"/>
    </source>
</evidence>
<dbReference type="Gene3D" id="3.30.70.270">
    <property type="match status" value="1"/>
</dbReference>
<dbReference type="InterPro" id="IPR000160">
    <property type="entry name" value="GGDEF_dom"/>
</dbReference>
<dbReference type="GO" id="GO:0003824">
    <property type="term" value="F:catalytic activity"/>
    <property type="evidence" value="ECO:0007669"/>
    <property type="project" value="UniProtKB-ARBA"/>
</dbReference>
<dbReference type="RefSeq" id="WP_013148431.1">
    <property type="nucleotide sequence ID" value="NC_014207.1"/>
</dbReference>
<dbReference type="KEGG" id="meh:M301_1741"/>
<sequence>MKKQRNSESSIPPTNTTVSLSKVLNHSETIKDTVAECVEELSSVNLVLNQEFANQETNIELENALEKSDAVKDKVEDVAEQLTIVNEALADEIIERERLEHQLVSVMAQEESARHDAFHDPLTGLPNRVLFNDRLEHALAQAKRYNWTLAVMFMDLNKFKEINDIHGHSAGDVLLQTISKRLLDITREDDTVSRHGGDEFLYLLMQIENEIDISLIAKKIINSIEQPCSLEGHDIVISPSIGISIYPKDGDSSEALIKSADKAMYQAKQKKSGFAYA</sequence>
<keyword evidence="4" id="KW-1185">Reference proteome</keyword>
<accession>D7DJ84</accession>